<sequence>MDLLFLLHLLILLVSQNVAVLGQFEGSWLTLAPSTPSITHFVNDSFIIFCKTVQKDANAKWKDPKGVPKENTKGRVHIEKKTGFLALVFEHIALTDKGNWTCEATLTNNNNNNEATSAVSTPEAGSTATLASGEARKSFELLVNQKISFDKTELVQSAGEGRDATVKCFVKGDPRPDVSWLYNGEYINTVNSTKYKKLSDGLFIKNVQQSDAGEYTCRAMRITPTFADSEQITILLRIQHKPHWFDNDTSLVQYAYIGGMVNISCDAMGEPPPSFTWVHEGRAITGRNYRIFYADYGSTLQIHVRNESQLGDYKCKVANPLGMLERIVKLRKGQKPSGPTRFQLLRAFTDGFDLDIRSVKYSNVEDNMHTYGYRVQYMSEGDFKHSAGNWSYAKHKDFHLQRGGRFVLDGLDRNTTYLVRAATRNLAGLSDWSTVKIFATLTNLARRTVTNIIWQTCLVVGLGYSLSEYVKFSAYV</sequence>
<proteinExistence type="predicted"/>
<protein>
    <submittedName>
        <fullName evidence="7">Neural cell adhesion molecule 2</fullName>
    </submittedName>
</protein>
<evidence type="ECO:0000256" key="1">
    <source>
        <dbReference type="ARBA" id="ARBA00022737"/>
    </source>
</evidence>
<reference evidence="7" key="1">
    <citation type="submission" date="2015-06" db="EMBL/GenBank/DDBJ databases">
        <authorList>
            <person name="Hoefler B.C."/>
            <person name="Straight P.D."/>
        </authorList>
    </citation>
    <scope>NUCLEOTIDE SEQUENCE</scope>
</reference>
<dbReference type="GO" id="GO:0030424">
    <property type="term" value="C:axon"/>
    <property type="evidence" value="ECO:0007669"/>
    <property type="project" value="TreeGrafter"/>
</dbReference>
<evidence type="ECO:0000259" key="5">
    <source>
        <dbReference type="PROSITE" id="PS50835"/>
    </source>
</evidence>
<dbReference type="SMART" id="SM00409">
    <property type="entry name" value="IG"/>
    <property type="match status" value="3"/>
</dbReference>
<evidence type="ECO:0000259" key="6">
    <source>
        <dbReference type="PROSITE" id="PS50853"/>
    </source>
</evidence>
<evidence type="ECO:0000256" key="4">
    <source>
        <dbReference type="SAM" id="SignalP"/>
    </source>
</evidence>
<dbReference type="CDD" id="cd00063">
    <property type="entry name" value="FN3"/>
    <property type="match status" value="1"/>
</dbReference>
<keyword evidence="4" id="KW-0732">Signal</keyword>
<dbReference type="SUPFAM" id="SSF48726">
    <property type="entry name" value="Immunoglobulin"/>
    <property type="match status" value="3"/>
</dbReference>
<dbReference type="PANTHER" id="PTHR10075:SF100">
    <property type="entry name" value="FASCICLIN-2"/>
    <property type="match status" value="1"/>
</dbReference>
<keyword evidence="3" id="KW-0393">Immunoglobulin domain</keyword>
<dbReference type="Gene3D" id="2.60.40.10">
    <property type="entry name" value="Immunoglobulins"/>
    <property type="match status" value="4"/>
</dbReference>
<evidence type="ECO:0000313" key="7">
    <source>
        <dbReference type="EMBL" id="JAI47834.1"/>
    </source>
</evidence>
<feature type="domain" description="Ig-like" evidence="5">
    <location>
        <begin position="258"/>
        <end position="331"/>
    </location>
</feature>
<dbReference type="InterPro" id="IPR036179">
    <property type="entry name" value="Ig-like_dom_sf"/>
</dbReference>
<dbReference type="SMART" id="SM00408">
    <property type="entry name" value="IGc2"/>
    <property type="match status" value="2"/>
</dbReference>
<feature type="domain" description="Fibronectin type-III" evidence="6">
    <location>
        <begin position="338"/>
        <end position="443"/>
    </location>
</feature>
<dbReference type="EMBL" id="GDHF01004480">
    <property type="protein sequence ID" value="JAI47834.1"/>
    <property type="molecule type" value="Transcribed_RNA"/>
</dbReference>
<dbReference type="InterPro" id="IPR013098">
    <property type="entry name" value="Ig_I-set"/>
</dbReference>
<feature type="signal peptide" evidence="4">
    <location>
        <begin position="1"/>
        <end position="22"/>
    </location>
</feature>
<dbReference type="InterPro" id="IPR003599">
    <property type="entry name" value="Ig_sub"/>
</dbReference>
<dbReference type="GO" id="GO:0007156">
    <property type="term" value="P:homophilic cell adhesion via plasma membrane adhesion molecules"/>
    <property type="evidence" value="ECO:0007669"/>
    <property type="project" value="TreeGrafter"/>
</dbReference>
<dbReference type="GO" id="GO:0098632">
    <property type="term" value="F:cell-cell adhesion mediator activity"/>
    <property type="evidence" value="ECO:0007669"/>
    <property type="project" value="TreeGrafter"/>
</dbReference>
<accession>A0A0K8W9X7</accession>
<dbReference type="PANTHER" id="PTHR10075">
    <property type="entry name" value="BASIGIN RELATED"/>
    <property type="match status" value="1"/>
</dbReference>
<dbReference type="GO" id="GO:0070593">
    <property type="term" value="P:dendrite self-avoidance"/>
    <property type="evidence" value="ECO:0007669"/>
    <property type="project" value="TreeGrafter"/>
</dbReference>
<dbReference type="PROSITE" id="PS50835">
    <property type="entry name" value="IG_LIKE"/>
    <property type="match status" value="3"/>
</dbReference>
<dbReference type="GO" id="GO:0007411">
    <property type="term" value="P:axon guidance"/>
    <property type="evidence" value="ECO:0007669"/>
    <property type="project" value="TreeGrafter"/>
</dbReference>
<dbReference type="SUPFAM" id="SSF49265">
    <property type="entry name" value="Fibronectin type III"/>
    <property type="match status" value="1"/>
</dbReference>
<dbReference type="PROSITE" id="PS50853">
    <property type="entry name" value="FN3"/>
    <property type="match status" value="1"/>
</dbReference>
<keyword evidence="1" id="KW-0677">Repeat</keyword>
<dbReference type="GeneID" id="108978589"/>
<dbReference type="InterPro" id="IPR036116">
    <property type="entry name" value="FN3_sf"/>
</dbReference>
<dbReference type="GO" id="GO:0005886">
    <property type="term" value="C:plasma membrane"/>
    <property type="evidence" value="ECO:0007669"/>
    <property type="project" value="TreeGrafter"/>
</dbReference>
<dbReference type="InterPro" id="IPR007110">
    <property type="entry name" value="Ig-like_dom"/>
</dbReference>
<dbReference type="InterPro" id="IPR013783">
    <property type="entry name" value="Ig-like_fold"/>
</dbReference>
<dbReference type="AlphaFoldDB" id="A0A0K8W9X7"/>
<feature type="domain" description="Ig-like" evidence="5">
    <location>
        <begin position="160"/>
        <end position="233"/>
    </location>
</feature>
<gene>
    <name evidence="7" type="primary">NCAM2_0</name>
    <name evidence="7" type="ORF">c0_g1_i1</name>
</gene>
<name>A0A0K8W9X7_BACLA</name>
<dbReference type="InterPro" id="IPR003961">
    <property type="entry name" value="FN3_dom"/>
</dbReference>
<feature type="domain" description="Ig-like" evidence="5">
    <location>
        <begin position="33"/>
        <end position="120"/>
    </location>
</feature>
<dbReference type="FunFam" id="2.60.40.10:FF:000032">
    <property type="entry name" value="palladin isoform X1"/>
    <property type="match status" value="1"/>
</dbReference>
<evidence type="ECO:0000256" key="3">
    <source>
        <dbReference type="ARBA" id="ARBA00023319"/>
    </source>
</evidence>
<feature type="chain" id="PRO_5005522874" evidence="4">
    <location>
        <begin position="23"/>
        <end position="476"/>
    </location>
</feature>
<dbReference type="Pfam" id="PF07679">
    <property type="entry name" value="I-set"/>
    <property type="match status" value="2"/>
</dbReference>
<dbReference type="OrthoDB" id="9355041at2759"/>
<keyword evidence="2" id="KW-1015">Disulfide bond</keyword>
<evidence type="ECO:0000256" key="2">
    <source>
        <dbReference type="ARBA" id="ARBA00023157"/>
    </source>
</evidence>
<organism evidence="7">
    <name type="scientific">Bactrocera latifrons</name>
    <name type="common">Malaysian fruit fly</name>
    <name type="synonym">Chaetodacus latifrons</name>
    <dbReference type="NCBI Taxonomy" id="174628"/>
    <lineage>
        <taxon>Eukaryota</taxon>
        <taxon>Metazoa</taxon>
        <taxon>Ecdysozoa</taxon>
        <taxon>Arthropoda</taxon>
        <taxon>Hexapoda</taxon>
        <taxon>Insecta</taxon>
        <taxon>Pterygota</taxon>
        <taxon>Neoptera</taxon>
        <taxon>Endopterygota</taxon>
        <taxon>Diptera</taxon>
        <taxon>Brachycera</taxon>
        <taxon>Muscomorpha</taxon>
        <taxon>Tephritoidea</taxon>
        <taxon>Tephritidae</taxon>
        <taxon>Bactrocera</taxon>
        <taxon>Bactrocera</taxon>
    </lineage>
</organism>
<dbReference type="InterPro" id="IPR003598">
    <property type="entry name" value="Ig_sub2"/>
</dbReference>